<reference evidence="2" key="1">
    <citation type="submission" date="2022-11" db="UniProtKB">
        <authorList>
            <consortium name="WormBaseParasite"/>
        </authorList>
    </citation>
    <scope>IDENTIFICATION</scope>
</reference>
<organism evidence="1 2">
    <name type="scientific">Meloidogyne floridensis</name>
    <dbReference type="NCBI Taxonomy" id="298350"/>
    <lineage>
        <taxon>Eukaryota</taxon>
        <taxon>Metazoa</taxon>
        <taxon>Ecdysozoa</taxon>
        <taxon>Nematoda</taxon>
        <taxon>Chromadorea</taxon>
        <taxon>Rhabditida</taxon>
        <taxon>Tylenchina</taxon>
        <taxon>Tylenchomorpha</taxon>
        <taxon>Tylenchoidea</taxon>
        <taxon>Meloidogynidae</taxon>
        <taxon>Meloidogyninae</taxon>
        <taxon>Meloidogyne</taxon>
    </lineage>
</organism>
<evidence type="ECO:0000313" key="2">
    <source>
        <dbReference type="WBParaSite" id="scf7180000421610.g7366"/>
    </source>
</evidence>
<dbReference type="WBParaSite" id="scf7180000421610.g7366">
    <property type="protein sequence ID" value="scf7180000421610.g7366"/>
    <property type="gene ID" value="scf7180000421610.g7366"/>
</dbReference>
<evidence type="ECO:0000313" key="1">
    <source>
        <dbReference type="Proteomes" id="UP000887560"/>
    </source>
</evidence>
<accession>A0A915NTP4</accession>
<keyword evidence="1" id="KW-1185">Reference proteome</keyword>
<name>A0A915NTP4_9BILA</name>
<sequence length="78" mass="9456">MKVYKILTDELVFKINLSIKKFDNCFENPRFCLGLSKTEDYYSLFEEKVNNFIIKYIDEQIEVIKEYKNEEENNIKSD</sequence>
<protein>
    <submittedName>
        <fullName evidence="2">Uncharacterized protein</fullName>
    </submittedName>
</protein>
<proteinExistence type="predicted"/>
<dbReference type="AlphaFoldDB" id="A0A915NTP4"/>
<dbReference type="Proteomes" id="UP000887560">
    <property type="component" value="Unplaced"/>
</dbReference>